<evidence type="ECO:0000256" key="2">
    <source>
        <dbReference type="ARBA" id="ARBA00022617"/>
    </source>
</evidence>
<dbReference type="Pfam" id="PF13442">
    <property type="entry name" value="Cytochrome_CBB3"/>
    <property type="match status" value="1"/>
</dbReference>
<evidence type="ECO:0000256" key="6">
    <source>
        <dbReference type="PROSITE-ProRule" id="PRU00433"/>
    </source>
</evidence>
<feature type="domain" description="Cytochrome c" evidence="8">
    <location>
        <begin position="189"/>
        <end position="264"/>
    </location>
</feature>
<feature type="transmembrane region" description="Helical" evidence="7">
    <location>
        <begin position="73"/>
        <end position="92"/>
    </location>
</feature>
<dbReference type="SUPFAM" id="SSF46626">
    <property type="entry name" value="Cytochrome c"/>
    <property type="match status" value="1"/>
</dbReference>
<evidence type="ECO:0000256" key="5">
    <source>
        <dbReference type="ARBA" id="ARBA00023004"/>
    </source>
</evidence>
<protein>
    <submittedName>
        <fullName evidence="9">Cytochrome c</fullName>
    </submittedName>
</protein>
<keyword evidence="3 6" id="KW-0479">Metal-binding</keyword>
<evidence type="ECO:0000256" key="1">
    <source>
        <dbReference type="ARBA" id="ARBA00022448"/>
    </source>
</evidence>
<evidence type="ECO:0000256" key="3">
    <source>
        <dbReference type="ARBA" id="ARBA00022723"/>
    </source>
</evidence>
<keyword evidence="2 6" id="KW-0349">Heme</keyword>
<dbReference type="InterPro" id="IPR009056">
    <property type="entry name" value="Cyt_c-like_dom"/>
</dbReference>
<sequence>MSFSVLLLRLHLLVLLAFLLFYATKAALLFLGRQEDLRNLRARTRIVDSLLGLLILGSGLWLVALYPGDAPRWLWVELGLAVVLLPLAIAAMRRQYKPGIACMLLGLLYLYGVAQAGSLTLQRPSRRVAGTAALGRPETTPTPDAAPPVDTLFDDEPGLSEAETAALQAATANAAIASPPAEPETDGEGILADGKALFNKNCAVCHGANGRLGLNGAHDLSKSNLNTTGRVYMVTQGLGKMPAFKDKLTTAQIQQVVAYSLTLK</sequence>
<evidence type="ECO:0000313" key="9">
    <source>
        <dbReference type="EMBL" id="UOQ65914.1"/>
    </source>
</evidence>
<name>A0ABY4G5M3_9BACT</name>
<evidence type="ECO:0000256" key="4">
    <source>
        <dbReference type="ARBA" id="ARBA00022982"/>
    </source>
</evidence>
<keyword evidence="10" id="KW-1185">Reference proteome</keyword>
<keyword evidence="4" id="KW-0249">Electron transport</keyword>
<keyword evidence="5 6" id="KW-0408">Iron</keyword>
<dbReference type="InterPro" id="IPR008168">
    <property type="entry name" value="Cyt_C_IC"/>
</dbReference>
<evidence type="ECO:0000259" key="8">
    <source>
        <dbReference type="PROSITE" id="PS51007"/>
    </source>
</evidence>
<dbReference type="PROSITE" id="PS51007">
    <property type="entry name" value="CYTC"/>
    <property type="match status" value="1"/>
</dbReference>
<keyword evidence="7" id="KW-0812">Transmembrane</keyword>
<feature type="transmembrane region" description="Helical" evidence="7">
    <location>
        <begin position="6"/>
        <end position="30"/>
    </location>
</feature>
<keyword evidence="7" id="KW-1133">Transmembrane helix</keyword>
<organism evidence="9 10">
    <name type="scientific">Hymenobacter volaticus</name>
    <dbReference type="NCBI Taxonomy" id="2932254"/>
    <lineage>
        <taxon>Bacteria</taxon>
        <taxon>Pseudomonadati</taxon>
        <taxon>Bacteroidota</taxon>
        <taxon>Cytophagia</taxon>
        <taxon>Cytophagales</taxon>
        <taxon>Hymenobacteraceae</taxon>
        <taxon>Hymenobacter</taxon>
    </lineage>
</organism>
<dbReference type="Gene3D" id="1.10.760.10">
    <property type="entry name" value="Cytochrome c-like domain"/>
    <property type="match status" value="1"/>
</dbReference>
<dbReference type="PRINTS" id="PR00605">
    <property type="entry name" value="CYTCHROMECIC"/>
</dbReference>
<keyword evidence="7" id="KW-0472">Membrane</keyword>
<proteinExistence type="predicted"/>
<keyword evidence="1" id="KW-0813">Transport</keyword>
<evidence type="ECO:0000256" key="7">
    <source>
        <dbReference type="SAM" id="Phobius"/>
    </source>
</evidence>
<reference evidence="9" key="1">
    <citation type="submission" date="2022-04" db="EMBL/GenBank/DDBJ databases">
        <title>Hymenobacter sp. isolated from the air.</title>
        <authorList>
            <person name="Won M."/>
            <person name="Lee C.-M."/>
            <person name="Woen H.-Y."/>
            <person name="Kwon S.-W."/>
        </authorList>
    </citation>
    <scope>NUCLEOTIDE SEQUENCE</scope>
    <source>
        <strain evidence="9">5420S-77</strain>
    </source>
</reference>
<gene>
    <name evidence="9" type="ORF">MUN86_20730</name>
</gene>
<feature type="transmembrane region" description="Helical" evidence="7">
    <location>
        <begin position="99"/>
        <end position="117"/>
    </location>
</feature>
<dbReference type="RefSeq" id="WP_245119895.1">
    <property type="nucleotide sequence ID" value="NZ_CP095061.1"/>
</dbReference>
<evidence type="ECO:0000313" key="10">
    <source>
        <dbReference type="Proteomes" id="UP000830401"/>
    </source>
</evidence>
<accession>A0ABY4G5M3</accession>
<dbReference type="InterPro" id="IPR036909">
    <property type="entry name" value="Cyt_c-like_dom_sf"/>
</dbReference>
<dbReference type="EMBL" id="CP095061">
    <property type="protein sequence ID" value="UOQ65914.1"/>
    <property type="molecule type" value="Genomic_DNA"/>
</dbReference>
<feature type="transmembrane region" description="Helical" evidence="7">
    <location>
        <begin position="50"/>
        <end position="67"/>
    </location>
</feature>
<dbReference type="Proteomes" id="UP000830401">
    <property type="component" value="Chromosome"/>
</dbReference>